<dbReference type="PANTHER" id="PTHR30290">
    <property type="entry name" value="PERIPLASMIC BINDING COMPONENT OF ABC TRANSPORTER"/>
    <property type="match status" value="1"/>
</dbReference>
<dbReference type="GO" id="GO:0043190">
    <property type="term" value="C:ATP-binding cassette (ABC) transporter complex"/>
    <property type="evidence" value="ECO:0007669"/>
    <property type="project" value="InterPro"/>
</dbReference>
<keyword evidence="7" id="KW-1185">Reference proteome</keyword>
<keyword evidence="3 4" id="KW-0732">Signal</keyword>
<dbReference type="SUPFAM" id="SSF53850">
    <property type="entry name" value="Periplasmic binding protein-like II"/>
    <property type="match status" value="1"/>
</dbReference>
<comment type="similarity">
    <text evidence="2">Belongs to the bacterial solute-binding protein 5 family.</text>
</comment>
<dbReference type="GO" id="GO:0030288">
    <property type="term" value="C:outer membrane-bounded periplasmic space"/>
    <property type="evidence" value="ECO:0007669"/>
    <property type="project" value="TreeGrafter"/>
</dbReference>
<feature type="domain" description="Solute-binding protein family 5" evidence="5">
    <location>
        <begin position="77"/>
        <end position="463"/>
    </location>
</feature>
<proteinExistence type="inferred from homology"/>
<evidence type="ECO:0000256" key="4">
    <source>
        <dbReference type="SAM" id="SignalP"/>
    </source>
</evidence>
<comment type="subcellular location">
    <subcellularLocation>
        <location evidence="1">Periplasm</location>
    </subcellularLocation>
</comment>
<protein>
    <submittedName>
        <fullName evidence="6">Dipeptide transport system substrate-binding protein</fullName>
    </submittedName>
</protein>
<dbReference type="PANTHER" id="PTHR30290:SF38">
    <property type="entry name" value="D,D-DIPEPTIDE-BINDING PERIPLASMIC PROTEIN DDPA-RELATED"/>
    <property type="match status" value="1"/>
</dbReference>
<dbReference type="Proteomes" id="UP000583454">
    <property type="component" value="Unassembled WGS sequence"/>
</dbReference>
<dbReference type="PIRSF" id="PIRSF002741">
    <property type="entry name" value="MppA"/>
    <property type="match status" value="1"/>
</dbReference>
<name>A0A840ZKG5_9HYPH</name>
<dbReference type="Gene3D" id="3.40.190.10">
    <property type="entry name" value="Periplasmic binding protein-like II"/>
    <property type="match status" value="1"/>
</dbReference>
<sequence>MRRAGSKFGLVASLVASLLASLILGLAGPAAARTLVYCSEGNPESLDPGRVTTTTAMNVTWQMFNNLVEFEPGTTTLRPALAESWTVSDEGRTYDFTLREGVRFHANARFAPSRTLDADDVLFSFLRQWRTDHPYHRIGGADFGYFRDLGLAALILGIERLDARRVRFRLREADATFLPNLAQAFGGILSAEYAERLAESGDREELARSPIGTGPFRFAGYRPDLAMRYRGFPDYWRKPAGDRAEGSAPIDGLVFSITPNAAVRLTKLKAGECQVAAFPSPADLDAVRSDPDLVLLSGEELNVAYLALNTTRPPMSDVRVRRAINLAIDRQAIVEAVYGAAGRLARNPLPPGSWAFHDGLPEIGFDREAAVRLLAEAGLAGGFETDLWFLPVSRPYNPNGRRVADMIQADLARIGIRANLVTRGWGEYRAALYGGEPTAMLYGWTSDNGDPDNFMNVLLGCQAAAPGGANLARWCDPAYDAAIQAARRTDDREARTRLYREAQERFRAGLPWVPLAHTVVHMATRRTVAGFRMDPLGRYLFEGVTLRD</sequence>
<dbReference type="EMBL" id="JACHOP010000009">
    <property type="protein sequence ID" value="MBB5757790.1"/>
    <property type="molecule type" value="Genomic_DNA"/>
</dbReference>
<dbReference type="InterPro" id="IPR000914">
    <property type="entry name" value="SBP_5_dom"/>
</dbReference>
<feature type="chain" id="PRO_5032671720" evidence="4">
    <location>
        <begin position="33"/>
        <end position="548"/>
    </location>
</feature>
<organism evidence="6 7">
    <name type="scientific">Methylorubrum rhodinum</name>
    <dbReference type="NCBI Taxonomy" id="29428"/>
    <lineage>
        <taxon>Bacteria</taxon>
        <taxon>Pseudomonadati</taxon>
        <taxon>Pseudomonadota</taxon>
        <taxon>Alphaproteobacteria</taxon>
        <taxon>Hyphomicrobiales</taxon>
        <taxon>Methylobacteriaceae</taxon>
        <taxon>Methylorubrum</taxon>
    </lineage>
</organism>
<evidence type="ECO:0000313" key="7">
    <source>
        <dbReference type="Proteomes" id="UP000583454"/>
    </source>
</evidence>
<dbReference type="CDD" id="cd08493">
    <property type="entry name" value="PBP2_DppA_like"/>
    <property type="match status" value="1"/>
</dbReference>
<dbReference type="InterPro" id="IPR039424">
    <property type="entry name" value="SBP_5"/>
</dbReference>
<evidence type="ECO:0000256" key="1">
    <source>
        <dbReference type="ARBA" id="ARBA00004418"/>
    </source>
</evidence>
<dbReference type="Pfam" id="PF00496">
    <property type="entry name" value="SBP_bac_5"/>
    <property type="match status" value="1"/>
</dbReference>
<dbReference type="Gene3D" id="3.10.105.10">
    <property type="entry name" value="Dipeptide-binding Protein, Domain 3"/>
    <property type="match status" value="1"/>
</dbReference>
<gene>
    <name evidence="6" type="ORF">HNR00_002506</name>
</gene>
<accession>A0A840ZKG5</accession>
<reference evidence="6 7" key="1">
    <citation type="submission" date="2020-08" db="EMBL/GenBank/DDBJ databases">
        <title>Genomic Encyclopedia of Type Strains, Phase IV (KMG-IV): sequencing the most valuable type-strain genomes for metagenomic binning, comparative biology and taxonomic classification.</title>
        <authorList>
            <person name="Goeker M."/>
        </authorList>
    </citation>
    <scope>NUCLEOTIDE SEQUENCE [LARGE SCALE GENOMIC DNA]</scope>
    <source>
        <strain evidence="6 7">DSM 2163</strain>
    </source>
</reference>
<comment type="caution">
    <text evidence="6">The sequence shown here is derived from an EMBL/GenBank/DDBJ whole genome shotgun (WGS) entry which is preliminary data.</text>
</comment>
<evidence type="ECO:0000256" key="2">
    <source>
        <dbReference type="ARBA" id="ARBA00005695"/>
    </source>
</evidence>
<dbReference type="AlphaFoldDB" id="A0A840ZKG5"/>
<dbReference type="InterPro" id="IPR030678">
    <property type="entry name" value="Peptide/Ni-bd"/>
</dbReference>
<evidence type="ECO:0000313" key="6">
    <source>
        <dbReference type="EMBL" id="MBB5757790.1"/>
    </source>
</evidence>
<dbReference type="Gene3D" id="3.90.76.10">
    <property type="entry name" value="Dipeptide-binding Protein, Domain 1"/>
    <property type="match status" value="1"/>
</dbReference>
<dbReference type="RefSeq" id="WP_183569647.1">
    <property type="nucleotide sequence ID" value="NZ_JACHOP010000009.1"/>
</dbReference>
<evidence type="ECO:0000256" key="3">
    <source>
        <dbReference type="ARBA" id="ARBA00022729"/>
    </source>
</evidence>
<dbReference type="GO" id="GO:1904680">
    <property type="term" value="F:peptide transmembrane transporter activity"/>
    <property type="evidence" value="ECO:0007669"/>
    <property type="project" value="TreeGrafter"/>
</dbReference>
<feature type="signal peptide" evidence="4">
    <location>
        <begin position="1"/>
        <end position="32"/>
    </location>
</feature>
<evidence type="ECO:0000259" key="5">
    <source>
        <dbReference type="Pfam" id="PF00496"/>
    </source>
</evidence>
<dbReference type="GO" id="GO:0042938">
    <property type="term" value="P:dipeptide transport"/>
    <property type="evidence" value="ECO:0007669"/>
    <property type="project" value="TreeGrafter"/>
</dbReference>